<keyword evidence="3" id="KW-0548">Nucleotidyltransferase</keyword>
<dbReference type="GO" id="GO:0003723">
    <property type="term" value="F:RNA binding"/>
    <property type="evidence" value="ECO:0007669"/>
    <property type="project" value="UniProtKB-KW"/>
</dbReference>
<evidence type="ECO:0000259" key="13">
    <source>
        <dbReference type="PROSITE" id="PS50878"/>
    </source>
</evidence>
<dbReference type="SUPFAM" id="SSF56672">
    <property type="entry name" value="DNA/RNA polymerases"/>
    <property type="match status" value="1"/>
</dbReference>
<evidence type="ECO:0000256" key="6">
    <source>
        <dbReference type="ARBA" id="ARBA00022801"/>
    </source>
</evidence>
<dbReference type="GO" id="GO:0004519">
    <property type="term" value="F:endonuclease activity"/>
    <property type="evidence" value="ECO:0007669"/>
    <property type="project" value="UniProtKB-KW"/>
</dbReference>
<dbReference type="PANTHER" id="PTHR37984:SF5">
    <property type="entry name" value="PROTEIN NYNRIN-LIKE"/>
    <property type="match status" value="1"/>
</dbReference>
<dbReference type="GO" id="GO:0004190">
    <property type="term" value="F:aspartic-type endopeptidase activity"/>
    <property type="evidence" value="ECO:0007669"/>
    <property type="project" value="InterPro"/>
</dbReference>
<protein>
    <submittedName>
        <fullName evidence="14">Transposable element protein</fullName>
    </submittedName>
</protein>
<dbReference type="Pfam" id="PF00078">
    <property type="entry name" value="RVT_1"/>
    <property type="match status" value="1"/>
</dbReference>
<feature type="domain" description="Reverse transcriptase" evidence="13">
    <location>
        <begin position="561"/>
        <end position="740"/>
    </location>
</feature>
<evidence type="ECO:0000256" key="4">
    <source>
        <dbReference type="ARBA" id="ARBA00022722"/>
    </source>
</evidence>
<keyword evidence="8" id="KW-0694">RNA-binding</keyword>
<dbReference type="GO" id="GO:0015074">
    <property type="term" value="P:DNA integration"/>
    <property type="evidence" value="ECO:0007669"/>
    <property type="project" value="UniProtKB-KW"/>
</dbReference>
<keyword evidence="5" id="KW-0255">Endonuclease</keyword>
<feature type="region of interest" description="Disordered" evidence="12">
    <location>
        <begin position="37"/>
        <end position="92"/>
    </location>
</feature>
<dbReference type="PROSITE" id="PS50878">
    <property type="entry name" value="RT_POL"/>
    <property type="match status" value="1"/>
</dbReference>
<dbReference type="InterPro" id="IPR043502">
    <property type="entry name" value="DNA/RNA_pol_sf"/>
</dbReference>
<keyword evidence="11" id="KW-0511">Multifunctional enzyme</keyword>
<dbReference type="CDD" id="cd01647">
    <property type="entry name" value="RT_LTR"/>
    <property type="match status" value="1"/>
</dbReference>
<evidence type="ECO:0000256" key="7">
    <source>
        <dbReference type="ARBA" id="ARBA00022842"/>
    </source>
</evidence>
<dbReference type="FunFam" id="3.30.70.270:FF:000020">
    <property type="entry name" value="Transposon Tf2-6 polyprotein-like Protein"/>
    <property type="match status" value="1"/>
</dbReference>
<dbReference type="GO" id="GO:0006508">
    <property type="term" value="P:proteolysis"/>
    <property type="evidence" value="ECO:0007669"/>
    <property type="project" value="UniProtKB-KW"/>
</dbReference>
<gene>
    <name evidence="14" type="ORF">Prudu_013832</name>
</gene>
<dbReference type="FunFam" id="3.10.10.10:FF:000007">
    <property type="entry name" value="Retrovirus-related Pol polyprotein from transposon 17.6-like Protein"/>
    <property type="match status" value="1"/>
</dbReference>
<dbReference type="Gene3D" id="3.10.20.370">
    <property type="match status" value="1"/>
</dbReference>
<reference evidence="14" key="1">
    <citation type="journal article" date="2019" name="Science">
        <title>Mutation of a bHLH transcription factor allowed almond domestication.</title>
        <authorList>
            <person name="Sanchez-Perez R."/>
            <person name="Pavan S."/>
            <person name="Mazzeo R."/>
            <person name="Moldovan C."/>
            <person name="Aiese Cigliano R."/>
            <person name="Del Cueto J."/>
            <person name="Ricciardi F."/>
            <person name="Lotti C."/>
            <person name="Ricciardi L."/>
            <person name="Dicenta F."/>
            <person name="Lopez-Marques R.L."/>
            <person name="Lindberg Moller B."/>
        </authorList>
    </citation>
    <scope>NUCLEOTIDE SEQUENCE</scope>
</reference>
<evidence type="ECO:0000256" key="2">
    <source>
        <dbReference type="ARBA" id="ARBA00022679"/>
    </source>
</evidence>
<keyword evidence="2" id="KW-0808">Transferase</keyword>
<dbReference type="PANTHER" id="PTHR37984">
    <property type="entry name" value="PROTEIN CBG26694"/>
    <property type="match status" value="1"/>
</dbReference>
<proteinExistence type="predicted"/>
<dbReference type="Gene3D" id="3.30.70.270">
    <property type="match status" value="2"/>
</dbReference>
<feature type="compositionally biased region" description="Basic and acidic residues" evidence="12">
    <location>
        <begin position="52"/>
        <end position="62"/>
    </location>
</feature>
<organism evidence="14">
    <name type="scientific">Prunus dulcis</name>
    <name type="common">Almond</name>
    <name type="synonym">Amygdalus dulcis</name>
    <dbReference type="NCBI Taxonomy" id="3755"/>
    <lineage>
        <taxon>Eukaryota</taxon>
        <taxon>Viridiplantae</taxon>
        <taxon>Streptophyta</taxon>
        <taxon>Embryophyta</taxon>
        <taxon>Tracheophyta</taxon>
        <taxon>Spermatophyta</taxon>
        <taxon>Magnoliopsida</taxon>
        <taxon>eudicotyledons</taxon>
        <taxon>Gunneridae</taxon>
        <taxon>Pentapetalae</taxon>
        <taxon>rosids</taxon>
        <taxon>fabids</taxon>
        <taxon>Rosales</taxon>
        <taxon>Rosaceae</taxon>
        <taxon>Amygdaloideae</taxon>
        <taxon>Amygdaleae</taxon>
        <taxon>Prunus</taxon>
    </lineage>
</organism>
<dbReference type="InterPro" id="IPR050951">
    <property type="entry name" value="Retrovirus_Pol_polyprotein"/>
</dbReference>
<feature type="compositionally biased region" description="Polar residues" evidence="12">
    <location>
        <begin position="64"/>
        <end position="77"/>
    </location>
</feature>
<dbReference type="CDD" id="cd09274">
    <property type="entry name" value="RNase_HI_RT_Ty3"/>
    <property type="match status" value="1"/>
</dbReference>
<evidence type="ECO:0000256" key="9">
    <source>
        <dbReference type="ARBA" id="ARBA00022908"/>
    </source>
</evidence>
<evidence type="ECO:0000256" key="3">
    <source>
        <dbReference type="ARBA" id="ARBA00022695"/>
    </source>
</evidence>
<keyword evidence="7" id="KW-0460">Magnesium</keyword>
<evidence type="ECO:0000256" key="10">
    <source>
        <dbReference type="ARBA" id="ARBA00022918"/>
    </source>
</evidence>
<dbReference type="PROSITE" id="PS00141">
    <property type="entry name" value="ASP_PROTEASE"/>
    <property type="match status" value="1"/>
</dbReference>
<dbReference type="Pfam" id="PF08284">
    <property type="entry name" value="RVP_2"/>
    <property type="match status" value="1"/>
</dbReference>
<evidence type="ECO:0000256" key="1">
    <source>
        <dbReference type="ARBA" id="ARBA00022670"/>
    </source>
</evidence>
<dbReference type="InterPro" id="IPR041577">
    <property type="entry name" value="RT_RNaseH_2"/>
</dbReference>
<keyword evidence="9" id="KW-0229">DNA integration</keyword>
<evidence type="ECO:0000256" key="8">
    <source>
        <dbReference type="ARBA" id="ARBA00022884"/>
    </source>
</evidence>
<dbReference type="InterPro" id="IPR043128">
    <property type="entry name" value="Rev_trsase/Diguanyl_cyclase"/>
</dbReference>
<dbReference type="Pfam" id="PF17919">
    <property type="entry name" value="RT_RNaseH_2"/>
    <property type="match status" value="1"/>
</dbReference>
<dbReference type="InterPro" id="IPR001969">
    <property type="entry name" value="Aspartic_peptidase_AS"/>
</dbReference>
<dbReference type="CDD" id="cd00303">
    <property type="entry name" value="retropepsin_like"/>
    <property type="match status" value="1"/>
</dbReference>
<dbReference type="InterPro" id="IPR021109">
    <property type="entry name" value="Peptidase_aspartic_dom_sf"/>
</dbReference>
<evidence type="ECO:0000256" key="11">
    <source>
        <dbReference type="ARBA" id="ARBA00023268"/>
    </source>
</evidence>
<evidence type="ECO:0000256" key="12">
    <source>
        <dbReference type="SAM" id="MobiDB-lite"/>
    </source>
</evidence>
<name>A0A4Y1RFN5_PRUDU</name>
<sequence>MTVGGRKKKTTYQVPIPNRPITRALSQAHNSLVSELGMEEQRPLTRKNTQGDARDVRSHECSLDQISRTGDGSSSAFNGGGGRTFGSGSTTPNSGNSYLLKMVKLDFPHFNGLEDPTSWICRAEQFFDFHHTPETERVPLASFNLEGDAQLWFQLMKEETPITTWATFKQGLHDRTTHSDQQVGCFVSGLKENIKTDVQACKPQTLSAAIGLARLYESRNQTNRRYSPSDVKQPSTNIVTKSDRRQNFMPIKRLSPAELRERRDKGLCFNCDEKFSPGHRCKKLFLIEGCWPDVEDEAEGEYNAEVDLAGEELPEVSIHAIYGARTPQTMRVHGNVGKHQMTFLVDSGSTHNFLSSKIARKAGINPTGFGKFEVSVANGEKLASDGLCKGVCILVQGVPITVDMYLLPLEGCDAVLGAQWLSTLGPIVWDFSQLQMKFNVGGKTVVLKGVTPQDKIVNEHEICKELKKKKEGVILQIYSLVLQDHDGTSFPKLDLMSINSDLKHLLLLFDDIFVEPRGLPPPRSHDHVIPLKEGSNPVSVRPYRYPQFQKNEIERLVADMLKSGVIRPSQSPYSSPVLLVKKYDGSWRLCIDYRALNQNTIKDKFPIPVIDELLDELHGAKYFTKLDLRSGYHQIRMHPDDISKTAFRTHQGHYEFLVMPFGLTNAPSTFQSLMNEVFKEYLRKFILVFFDDILIYSSTWEQHLEHIKIALSILRANKLFVKEEKCAFGQEEVKYLGHVISNKGVAVDPEKIDAMLEWPKPTTVKALRGFLGLTGYYRKFIQDYGKIARPLTEMLKKGSFKWSLQAEESFERLKEAMTKAPVLALPDFNNLFIVECDASGSGIGGVLMQEKRPIAFFSHALQGKTLFLSTYEKEMMALVFAVQKWRPYLLGRKFVVRTDQRSLRHLWEQKITTTAQEKWLVKLMGYDFTIEYKKGKENLVADALSRRNASGVAAISTLCRIG</sequence>
<dbReference type="Gene3D" id="2.40.70.10">
    <property type="entry name" value="Acid Proteases"/>
    <property type="match status" value="1"/>
</dbReference>
<keyword evidence="4" id="KW-0540">Nuclease</keyword>
<dbReference type="Gene3D" id="3.10.10.10">
    <property type="entry name" value="HIV Type 1 Reverse Transcriptase, subunit A, domain 1"/>
    <property type="match status" value="1"/>
</dbReference>
<keyword evidence="10" id="KW-0695">RNA-directed DNA polymerase</keyword>
<evidence type="ECO:0000313" key="14">
    <source>
        <dbReference type="EMBL" id="BBH03070.1"/>
    </source>
</evidence>
<keyword evidence="6" id="KW-0378">Hydrolase</keyword>
<dbReference type="GO" id="GO:0003964">
    <property type="term" value="F:RNA-directed DNA polymerase activity"/>
    <property type="evidence" value="ECO:0007669"/>
    <property type="project" value="UniProtKB-KW"/>
</dbReference>
<dbReference type="EMBL" id="AP019301">
    <property type="protein sequence ID" value="BBH03070.1"/>
    <property type="molecule type" value="Genomic_DNA"/>
</dbReference>
<dbReference type="AlphaFoldDB" id="A0A4Y1RFN5"/>
<dbReference type="InterPro" id="IPR000477">
    <property type="entry name" value="RT_dom"/>
</dbReference>
<keyword evidence="1" id="KW-0645">Protease</keyword>
<evidence type="ECO:0000256" key="5">
    <source>
        <dbReference type="ARBA" id="ARBA00022759"/>
    </source>
</evidence>
<dbReference type="SUPFAM" id="SSF50630">
    <property type="entry name" value="Acid proteases"/>
    <property type="match status" value="1"/>
</dbReference>
<accession>A0A4Y1RFN5</accession>